<keyword evidence="6 8" id="KW-1133">Transmembrane helix</keyword>
<feature type="transmembrane region" description="Helical" evidence="8">
    <location>
        <begin position="267"/>
        <end position="287"/>
    </location>
</feature>
<feature type="transmembrane region" description="Helical" evidence="8">
    <location>
        <begin position="154"/>
        <end position="172"/>
    </location>
</feature>
<dbReference type="NCBIfam" id="TIGR01272">
    <property type="entry name" value="gluP"/>
    <property type="match status" value="1"/>
</dbReference>
<comment type="function">
    <text evidence="1">Intake of glucose and galactose.</text>
</comment>
<evidence type="ECO:0000256" key="7">
    <source>
        <dbReference type="ARBA" id="ARBA00023136"/>
    </source>
</evidence>
<feature type="transmembrane region" description="Helical" evidence="8">
    <location>
        <begin position="14"/>
        <end position="42"/>
    </location>
</feature>
<dbReference type="Proteomes" id="UP000249239">
    <property type="component" value="Unassembled WGS sequence"/>
</dbReference>
<dbReference type="Gene3D" id="1.20.1250.20">
    <property type="entry name" value="MFS general substrate transporter like domains"/>
    <property type="match status" value="2"/>
</dbReference>
<dbReference type="PROSITE" id="PS50850">
    <property type="entry name" value="MFS"/>
    <property type="match status" value="1"/>
</dbReference>
<reference evidence="10 11" key="1">
    <citation type="submission" date="2018-06" db="EMBL/GenBank/DDBJ databases">
        <title>Genomic Encyclopedia of Archaeal and Bacterial Type Strains, Phase II (KMG-II): from individual species to whole genera.</title>
        <authorList>
            <person name="Goeker M."/>
        </authorList>
    </citation>
    <scope>NUCLEOTIDE SEQUENCE [LARGE SCALE GENOMIC DNA]</scope>
    <source>
        <strain evidence="10 11">DSM 6779</strain>
    </source>
</reference>
<dbReference type="GO" id="GO:1904659">
    <property type="term" value="P:D-glucose transmembrane transport"/>
    <property type="evidence" value="ECO:0007669"/>
    <property type="project" value="InterPro"/>
</dbReference>
<evidence type="ECO:0000256" key="1">
    <source>
        <dbReference type="ARBA" id="ARBA00003321"/>
    </source>
</evidence>
<dbReference type="PANTHER" id="PTHR43702:SF12">
    <property type="entry name" value="N-ACETYL GLUCOSAMINE TRANSPORTER NAGP"/>
    <property type="match status" value="1"/>
</dbReference>
<dbReference type="InterPro" id="IPR020846">
    <property type="entry name" value="MFS_dom"/>
</dbReference>
<dbReference type="Pfam" id="PF07690">
    <property type="entry name" value="MFS_1"/>
    <property type="match status" value="1"/>
</dbReference>
<gene>
    <name evidence="10" type="ORF">LX69_03282</name>
</gene>
<dbReference type="GO" id="GO:0005354">
    <property type="term" value="F:galactose transmembrane transporter activity"/>
    <property type="evidence" value="ECO:0007669"/>
    <property type="project" value="InterPro"/>
</dbReference>
<feature type="transmembrane region" description="Helical" evidence="8">
    <location>
        <begin position="354"/>
        <end position="373"/>
    </location>
</feature>
<evidence type="ECO:0000259" key="9">
    <source>
        <dbReference type="PROSITE" id="PS50850"/>
    </source>
</evidence>
<dbReference type="InterPro" id="IPR036259">
    <property type="entry name" value="MFS_trans_sf"/>
</dbReference>
<dbReference type="PANTHER" id="PTHR43702">
    <property type="entry name" value="L-FUCOSE-PROTON SYMPORTER"/>
    <property type="match status" value="1"/>
</dbReference>
<feature type="transmembrane region" description="Helical" evidence="8">
    <location>
        <begin position="83"/>
        <end position="103"/>
    </location>
</feature>
<comment type="similarity">
    <text evidence="3">Belongs to the major facilitator superfamily. FHS transporter (TC 2.A.1.7) family.</text>
</comment>
<evidence type="ECO:0000313" key="11">
    <source>
        <dbReference type="Proteomes" id="UP000249239"/>
    </source>
</evidence>
<feature type="transmembrane region" description="Helical" evidence="8">
    <location>
        <begin position="54"/>
        <end position="76"/>
    </location>
</feature>
<proteinExistence type="inferred from homology"/>
<keyword evidence="4" id="KW-1003">Cell membrane</keyword>
<evidence type="ECO:0000313" key="10">
    <source>
        <dbReference type="EMBL" id="PZX10821.1"/>
    </source>
</evidence>
<dbReference type="SUPFAM" id="SSF103473">
    <property type="entry name" value="MFS general substrate transporter"/>
    <property type="match status" value="1"/>
</dbReference>
<comment type="caution">
    <text evidence="10">The sequence shown here is derived from an EMBL/GenBank/DDBJ whole genome shotgun (WGS) entry which is preliminary data.</text>
</comment>
<organism evidence="10 11">
    <name type="scientific">Breznakibacter xylanolyticus</name>
    <dbReference type="NCBI Taxonomy" id="990"/>
    <lineage>
        <taxon>Bacteria</taxon>
        <taxon>Pseudomonadati</taxon>
        <taxon>Bacteroidota</taxon>
        <taxon>Bacteroidia</taxon>
        <taxon>Marinilabiliales</taxon>
        <taxon>Marinilabiliaceae</taxon>
        <taxon>Breznakibacter</taxon>
    </lineage>
</organism>
<accession>A0A2W7MTH7</accession>
<evidence type="ECO:0000256" key="6">
    <source>
        <dbReference type="ARBA" id="ARBA00022989"/>
    </source>
</evidence>
<evidence type="ECO:0000256" key="5">
    <source>
        <dbReference type="ARBA" id="ARBA00022692"/>
    </source>
</evidence>
<keyword evidence="7 8" id="KW-0472">Membrane</keyword>
<feature type="transmembrane region" description="Helical" evidence="8">
    <location>
        <begin position="319"/>
        <end position="342"/>
    </location>
</feature>
<dbReference type="InterPro" id="IPR050375">
    <property type="entry name" value="MFS_TsgA-like"/>
</dbReference>
<evidence type="ECO:0000256" key="4">
    <source>
        <dbReference type="ARBA" id="ARBA00022475"/>
    </source>
</evidence>
<sequence length="413" mass="45150">MKPTVSSPNTWRNYYLPMVIIGVIFFVMGFGVGISGLLIPFLQNAFDLTQTQSYLVTASIFSAFVVFGPPSGWVIGRLGYKRSMFIAFLVMALGMFLFVPSAGMGSFGLFLVALFVGGIGSTLLQTAVNPYLTIIGSPESAAMRICMMGIMNKAAWWIGPLFLALFLDIQAADLADVTLPFVIVTAILLLLSVFVWIAPLPEVTAYNEESDQTLTFREQVRGVMAFPHLLLGVVAIFVYVGIETLPMASVIDYAKTAFPRMQNPEQYAKYVPIGLVVGYLFGVALIPRVISQSAALRLFAILGLFSSLALIFLPPSVGIWCFAALGFSNSLMWPAIWPLAIADLGRYTKAGSSLLVTGIVGGAVIPLLFGWLVDLMKGTGALTPEIFQRAYWILVLPYLFILYYSVKGYRVRR</sequence>
<feature type="domain" description="Major facilitator superfamily (MFS) profile" evidence="9">
    <location>
        <begin position="17"/>
        <end position="409"/>
    </location>
</feature>
<dbReference type="RefSeq" id="WP_111447067.1">
    <property type="nucleotide sequence ID" value="NZ_QKZK01000047.1"/>
</dbReference>
<evidence type="ECO:0000256" key="3">
    <source>
        <dbReference type="ARBA" id="ARBA00009120"/>
    </source>
</evidence>
<dbReference type="EMBL" id="QKZK01000047">
    <property type="protein sequence ID" value="PZX10821.1"/>
    <property type="molecule type" value="Genomic_DNA"/>
</dbReference>
<feature type="transmembrane region" description="Helical" evidence="8">
    <location>
        <begin position="109"/>
        <end position="133"/>
    </location>
</feature>
<feature type="transmembrane region" description="Helical" evidence="8">
    <location>
        <begin position="294"/>
        <end position="313"/>
    </location>
</feature>
<dbReference type="InterPro" id="IPR005964">
    <property type="entry name" value="Glc/Gal_transptr_bac"/>
</dbReference>
<protein>
    <submittedName>
        <fullName evidence="10">Glucose/galactose transporter</fullName>
    </submittedName>
</protein>
<dbReference type="GO" id="GO:0055056">
    <property type="term" value="F:D-glucose transmembrane transporter activity"/>
    <property type="evidence" value="ECO:0007669"/>
    <property type="project" value="InterPro"/>
</dbReference>
<dbReference type="OrthoDB" id="9795150at2"/>
<feature type="transmembrane region" description="Helical" evidence="8">
    <location>
        <begin position="178"/>
        <end position="199"/>
    </location>
</feature>
<dbReference type="InterPro" id="IPR011701">
    <property type="entry name" value="MFS"/>
</dbReference>
<dbReference type="GO" id="GO:0005886">
    <property type="term" value="C:plasma membrane"/>
    <property type="evidence" value="ECO:0007669"/>
    <property type="project" value="UniProtKB-SubCell"/>
</dbReference>
<keyword evidence="5 8" id="KW-0812">Transmembrane</keyword>
<feature type="transmembrane region" description="Helical" evidence="8">
    <location>
        <begin position="389"/>
        <end position="406"/>
    </location>
</feature>
<feature type="transmembrane region" description="Helical" evidence="8">
    <location>
        <begin position="220"/>
        <end position="242"/>
    </location>
</feature>
<dbReference type="AlphaFoldDB" id="A0A2W7MTH7"/>
<name>A0A2W7MTH7_9BACT</name>
<evidence type="ECO:0000256" key="2">
    <source>
        <dbReference type="ARBA" id="ARBA00004429"/>
    </source>
</evidence>
<keyword evidence="11" id="KW-1185">Reference proteome</keyword>
<comment type="subcellular location">
    <subcellularLocation>
        <location evidence="2">Cell inner membrane</location>
        <topology evidence="2">Multi-pass membrane protein</topology>
    </subcellularLocation>
</comment>
<evidence type="ECO:0000256" key="8">
    <source>
        <dbReference type="SAM" id="Phobius"/>
    </source>
</evidence>